<dbReference type="EMBL" id="WUPT01000001">
    <property type="protein sequence ID" value="MXQ07293.1"/>
    <property type="molecule type" value="Genomic_DNA"/>
</dbReference>
<dbReference type="AlphaFoldDB" id="A0A7C9M9I6"/>
<sequence length="424" mass="44795">MTNGPSLSLWDVTAEERDMGQPLDGDAVADLAVVGGGFTGLATALFAAERGMSVHVVEAGRIGQGGSGRAVGLVNAGVWHPPDAVRRSLGDVYGPRFIRLFGDAPERVFSLIERHQIRCEATRNGTIHAAHAPRAMAGLAARHDAWSRLGAPVRLLTRDEVAERTGSTAFHGGLLDDRAGTINPMGYARGLARAARAAGAVISVETPVRALSRDGAGWCVTTGRGAVRAGRVVLATNAYTGSLWPGLDRVFTPISYFQLATRPLGDIADRILPGGEGLWDTGRIMFSLRKEAGNRLVIGSMGAVIGSAERGLSRSWALRRLSRLFPDLGPVAFEEAWSGRIAMTPDHLPRLCRLDDGVFTAIGYNGRGITTGTVMGDVLARLAAGETPEDLPLPLTTPRPVRSAGVMAPLYSAAFAVNQAIRAL</sequence>
<proteinExistence type="predicted"/>
<keyword evidence="4" id="KW-1185">Reference proteome</keyword>
<evidence type="ECO:0000313" key="3">
    <source>
        <dbReference type="EMBL" id="MXQ07293.1"/>
    </source>
</evidence>
<dbReference type="GO" id="GO:0005737">
    <property type="term" value="C:cytoplasm"/>
    <property type="evidence" value="ECO:0007669"/>
    <property type="project" value="TreeGrafter"/>
</dbReference>
<organism evidence="3 4">
    <name type="scientific">Kangsaoukella pontilimi</name>
    <dbReference type="NCBI Taxonomy" id="2691042"/>
    <lineage>
        <taxon>Bacteria</taxon>
        <taxon>Pseudomonadati</taxon>
        <taxon>Pseudomonadota</taxon>
        <taxon>Alphaproteobacteria</taxon>
        <taxon>Rhodobacterales</taxon>
        <taxon>Paracoccaceae</taxon>
        <taxon>Kangsaoukella</taxon>
    </lineage>
</organism>
<dbReference type="RefSeq" id="WP_160763172.1">
    <property type="nucleotide sequence ID" value="NZ_WUPT01000001.1"/>
</dbReference>
<protein>
    <submittedName>
        <fullName evidence="3">FAD-dependent oxidoreductase</fullName>
    </submittedName>
</protein>
<evidence type="ECO:0000256" key="1">
    <source>
        <dbReference type="ARBA" id="ARBA00023002"/>
    </source>
</evidence>
<dbReference type="SUPFAM" id="SSF51905">
    <property type="entry name" value="FAD/NAD(P)-binding domain"/>
    <property type="match status" value="1"/>
</dbReference>
<gene>
    <name evidence="3" type="ORF">GQ651_05480</name>
</gene>
<accession>A0A7C9M9I6</accession>
<feature type="domain" description="FAD dependent oxidoreductase" evidence="2">
    <location>
        <begin position="30"/>
        <end position="382"/>
    </location>
</feature>
<keyword evidence="1" id="KW-0560">Oxidoreductase</keyword>
<dbReference type="Pfam" id="PF01266">
    <property type="entry name" value="DAO"/>
    <property type="match status" value="1"/>
</dbReference>
<dbReference type="Gene3D" id="3.50.50.60">
    <property type="entry name" value="FAD/NAD(P)-binding domain"/>
    <property type="match status" value="1"/>
</dbReference>
<dbReference type="GO" id="GO:0016491">
    <property type="term" value="F:oxidoreductase activity"/>
    <property type="evidence" value="ECO:0007669"/>
    <property type="project" value="UniProtKB-KW"/>
</dbReference>
<comment type="caution">
    <text evidence="3">The sequence shown here is derived from an EMBL/GenBank/DDBJ whole genome shotgun (WGS) entry which is preliminary data.</text>
</comment>
<evidence type="ECO:0000313" key="4">
    <source>
        <dbReference type="Proteomes" id="UP000480350"/>
    </source>
</evidence>
<reference evidence="3 4" key="2">
    <citation type="submission" date="2020-03" db="EMBL/GenBank/DDBJ databases">
        <title>Kangsaoukella pontilimi gen. nov., sp. nov., a new member of the family Rhodobacteraceae isolated from a tidal mudflat.</title>
        <authorList>
            <person name="Kim I.S."/>
        </authorList>
    </citation>
    <scope>NUCLEOTIDE SEQUENCE [LARGE SCALE GENOMIC DNA]</scope>
    <source>
        <strain evidence="3 4">GH1-50</strain>
    </source>
</reference>
<dbReference type="PANTHER" id="PTHR13847">
    <property type="entry name" value="SARCOSINE DEHYDROGENASE-RELATED"/>
    <property type="match status" value="1"/>
</dbReference>
<evidence type="ECO:0000259" key="2">
    <source>
        <dbReference type="Pfam" id="PF01266"/>
    </source>
</evidence>
<name>A0A7C9M9I6_9RHOB</name>
<reference evidence="3 4" key="1">
    <citation type="submission" date="2019-12" db="EMBL/GenBank/DDBJ databases">
        <authorList>
            <person name="Lee S.D."/>
        </authorList>
    </citation>
    <scope>NUCLEOTIDE SEQUENCE [LARGE SCALE GENOMIC DNA]</scope>
    <source>
        <strain evidence="3 4">GH1-50</strain>
    </source>
</reference>
<dbReference type="Gene3D" id="3.30.9.10">
    <property type="entry name" value="D-Amino Acid Oxidase, subunit A, domain 2"/>
    <property type="match status" value="1"/>
</dbReference>
<dbReference type="InterPro" id="IPR006076">
    <property type="entry name" value="FAD-dep_OxRdtase"/>
</dbReference>
<dbReference type="Proteomes" id="UP000480350">
    <property type="component" value="Unassembled WGS sequence"/>
</dbReference>
<dbReference type="InterPro" id="IPR036188">
    <property type="entry name" value="FAD/NAD-bd_sf"/>
</dbReference>
<dbReference type="PANTHER" id="PTHR13847:SF281">
    <property type="entry name" value="FAD DEPENDENT OXIDOREDUCTASE DOMAIN-CONTAINING PROTEIN"/>
    <property type="match status" value="1"/>
</dbReference>